<proteinExistence type="predicted"/>
<protein>
    <submittedName>
        <fullName evidence="2">Uncharacterized protein</fullName>
    </submittedName>
</protein>
<comment type="caution">
    <text evidence="2">The sequence shown here is derived from an EMBL/GenBank/DDBJ whole genome shotgun (WGS) entry which is preliminary data.</text>
</comment>
<keyword evidence="3" id="KW-1185">Reference proteome</keyword>
<evidence type="ECO:0000313" key="2">
    <source>
        <dbReference type="EMBL" id="TCS62561.1"/>
    </source>
</evidence>
<dbReference type="Proteomes" id="UP000295304">
    <property type="component" value="Unassembled WGS sequence"/>
</dbReference>
<dbReference type="EMBL" id="SLZW01000005">
    <property type="protein sequence ID" value="TCS62561.1"/>
    <property type="molecule type" value="Genomic_DNA"/>
</dbReference>
<organism evidence="2 3">
    <name type="scientific">Varunaivibrio sulfuroxidans</name>
    <dbReference type="NCBI Taxonomy" id="1773489"/>
    <lineage>
        <taxon>Bacteria</taxon>
        <taxon>Pseudomonadati</taxon>
        <taxon>Pseudomonadota</taxon>
        <taxon>Alphaproteobacteria</taxon>
        <taxon>Rhodospirillales</taxon>
        <taxon>Magnetovibrionaceae</taxon>
        <taxon>Varunaivibrio</taxon>
    </lineage>
</organism>
<reference evidence="2 3" key="1">
    <citation type="submission" date="2019-03" db="EMBL/GenBank/DDBJ databases">
        <title>Genomic Encyclopedia of Type Strains, Phase IV (KMG-IV): sequencing the most valuable type-strain genomes for metagenomic binning, comparative biology and taxonomic classification.</title>
        <authorList>
            <person name="Goeker M."/>
        </authorList>
    </citation>
    <scope>NUCLEOTIDE SEQUENCE [LARGE SCALE GENOMIC DNA]</scope>
    <source>
        <strain evidence="2 3">DSM 101688</strain>
    </source>
</reference>
<sequence length="90" mass="9186">MLSIDLKNFADSLGKYSDTGIEISGVGILAIVETVKSFADQARALESSTAHRVVDFAAARARRDGAAGARTQGLKAPAGVDGDPDPKGAA</sequence>
<dbReference type="RefSeq" id="WP_132939009.1">
    <property type="nucleotide sequence ID" value="NZ_CP119676.1"/>
</dbReference>
<feature type="region of interest" description="Disordered" evidence="1">
    <location>
        <begin position="65"/>
        <end position="90"/>
    </location>
</feature>
<evidence type="ECO:0000256" key="1">
    <source>
        <dbReference type="SAM" id="MobiDB-lite"/>
    </source>
</evidence>
<dbReference type="AlphaFoldDB" id="A0A4V2UNM2"/>
<accession>A0A4V2UNM2</accession>
<evidence type="ECO:0000313" key="3">
    <source>
        <dbReference type="Proteomes" id="UP000295304"/>
    </source>
</evidence>
<name>A0A4V2UNM2_9PROT</name>
<gene>
    <name evidence="2" type="ORF">EDD55_105107</name>
</gene>